<name>A0A0E3ZWV2_9BACT</name>
<keyword evidence="6 7" id="KW-0472">Membrane</keyword>
<feature type="transmembrane region" description="Helical" evidence="7">
    <location>
        <begin position="292"/>
        <end position="317"/>
    </location>
</feature>
<feature type="transmembrane region" description="Helical" evidence="7">
    <location>
        <begin position="381"/>
        <end position="414"/>
    </location>
</feature>
<feature type="transmembrane region" description="Helical" evidence="7">
    <location>
        <begin position="118"/>
        <end position="135"/>
    </location>
</feature>
<keyword evidence="3" id="KW-1003">Cell membrane</keyword>
<dbReference type="KEGG" id="srd:SD10_14720"/>
<proteinExistence type="inferred from homology"/>
<dbReference type="NCBIfam" id="NF007773">
    <property type="entry name" value="PRK10459.1"/>
    <property type="match status" value="1"/>
</dbReference>
<feature type="transmembrane region" description="Helical" evidence="7">
    <location>
        <begin position="39"/>
        <end position="60"/>
    </location>
</feature>
<dbReference type="EMBL" id="CP010429">
    <property type="protein sequence ID" value="AKD55970.1"/>
    <property type="molecule type" value="Genomic_DNA"/>
</dbReference>
<comment type="subcellular location">
    <subcellularLocation>
        <location evidence="1">Cell membrane</location>
        <topology evidence="1">Multi-pass membrane protein</topology>
    </subcellularLocation>
</comment>
<protein>
    <submittedName>
        <fullName evidence="8">Polysaccharide biosynthesis protein</fullName>
    </submittedName>
</protein>
<dbReference type="AlphaFoldDB" id="A0A0E3ZWV2"/>
<feature type="transmembrane region" description="Helical" evidence="7">
    <location>
        <begin position="12"/>
        <end position="33"/>
    </location>
</feature>
<dbReference type="STRING" id="1379870.SD10_14720"/>
<keyword evidence="4 7" id="KW-0812">Transmembrane</keyword>
<accession>A0A0E3ZWV2</accession>
<feature type="transmembrane region" description="Helical" evidence="7">
    <location>
        <begin position="81"/>
        <end position="106"/>
    </location>
</feature>
<evidence type="ECO:0000256" key="6">
    <source>
        <dbReference type="ARBA" id="ARBA00023136"/>
    </source>
</evidence>
<feature type="transmembrane region" description="Helical" evidence="7">
    <location>
        <begin position="355"/>
        <end position="375"/>
    </location>
</feature>
<evidence type="ECO:0000256" key="2">
    <source>
        <dbReference type="ARBA" id="ARBA00007430"/>
    </source>
</evidence>
<feature type="transmembrane region" description="Helical" evidence="7">
    <location>
        <begin position="147"/>
        <end position="167"/>
    </location>
</feature>
<dbReference type="Pfam" id="PF13440">
    <property type="entry name" value="Polysacc_synt_3"/>
    <property type="match status" value="1"/>
</dbReference>
<dbReference type="CDD" id="cd13127">
    <property type="entry name" value="MATE_tuaB_like"/>
    <property type="match status" value="1"/>
</dbReference>
<organism evidence="8 9">
    <name type="scientific">Spirosoma radiotolerans</name>
    <dbReference type="NCBI Taxonomy" id="1379870"/>
    <lineage>
        <taxon>Bacteria</taxon>
        <taxon>Pseudomonadati</taxon>
        <taxon>Bacteroidota</taxon>
        <taxon>Cytophagia</taxon>
        <taxon>Cytophagales</taxon>
        <taxon>Cytophagaceae</taxon>
        <taxon>Spirosoma</taxon>
    </lineage>
</organism>
<feature type="transmembrane region" description="Helical" evidence="7">
    <location>
        <begin position="421"/>
        <end position="438"/>
    </location>
</feature>
<evidence type="ECO:0000256" key="3">
    <source>
        <dbReference type="ARBA" id="ARBA00022475"/>
    </source>
</evidence>
<evidence type="ECO:0000313" key="8">
    <source>
        <dbReference type="EMBL" id="AKD55970.1"/>
    </source>
</evidence>
<evidence type="ECO:0000256" key="5">
    <source>
        <dbReference type="ARBA" id="ARBA00022989"/>
    </source>
</evidence>
<keyword evidence="5 7" id="KW-1133">Transmembrane helix</keyword>
<comment type="similarity">
    <text evidence="2">Belongs to the polysaccharide synthase family.</text>
</comment>
<dbReference type="GO" id="GO:0005886">
    <property type="term" value="C:plasma membrane"/>
    <property type="evidence" value="ECO:0007669"/>
    <property type="project" value="UniProtKB-SubCell"/>
</dbReference>
<dbReference type="Proteomes" id="UP000033054">
    <property type="component" value="Chromosome"/>
</dbReference>
<feature type="transmembrane region" description="Helical" evidence="7">
    <location>
        <begin position="444"/>
        <end position="462"/>
    </location>
</feature>
<sequence>MSQKQQALSGGKWMSMSTAISTVFQFGQVAILARLLEPSVFGIVSVSTLMIAFFSIFANLGFSNSIIYKQEEDRRVLSTIYLLNLILGLLIGVVVFFSWPLVVAYYKEPRLEQVIKLSSLYFSIVYVGQIYLFLLQKELQFKAVASIDIAGTVFGSSVTILLAYNGYAELSLMYGQLAQQAIKSVLQLLYGRKLFKPVFTFDLSLIKDHLRFGLYNVGDGIVGFIQANSDNILVGGMLGVKQLGYYTLASQLAVFPIQRLSPIVLQVAYPILARLKGDTNELKKSYLTILDLLSYVNLPLLTGLFIMADSVVFLFYGPGWEPTVLLIRIFVFVSIFTFLSNPLFTLAFSKGKPKLLFFLNVITLVIKIPLVFLFAQQWGVVGIASAFLVATFLNLVFNFGIVHSLIGSFLGAFAQNISKPILFCGLMVTAILLYKSYADSINTVNTLVEIVLGGLIYVGLTIRYKYPITDLKTFGKAA</sequence>
<dbReference type="RefSeq" id="WP_046574652.1">
    <property type="nucleotide sequence ID" value="NZ_CP010429.1"/>
</dbReference>
<evidence type="ECO:0000256" key="7">
    <source>
        <dbReference type="SAM" id="Phobius"/>
    </source>
</evidence>
<reference evidence="8 9" key="1">
    <citation type="journal article" date="2014" name="Curr. Microbiol.">
        <title>Spirosoma radiotolerans sp. nov., a gamma-radiation-resistant bacterium isolated from gamma ray-irradiated soil.</title>
        <authorList>
            <person name="Lee J.J."/>
            <person name="Srinivasan S."/>
            <person name="Lim S."/>
            <person name="Joe M."/>
            <person name="Im S."/>
            <person name="Bae S.I."/>
            <person name="Park K.R."/>
            <person name="Han J.H."/>
            <person name="Park S.H."/>
            <person name="Joo B.M."/>
            <person name="Park S.J."/>
            <person name="Kim M.K."/>
        </authorList>
    </citation>
    <scope>NUCLEOTIDE SEQUENCE [LARGE SCALE GENOMIC DNA]</scope>
    <source>
        <strain evidence="8 9">DG5A</strain>
    </source>
</reference>
<evidence type="ECO:0000313" key="9">
    <source>
        <dbReference type="Proteomes" id="UP000033054"/>
    </source>
</evidence>
<dbReference type="PANTHER" id="PTHR30250:SF10">
    <property type="entry name" value="LIPOPOLYSACCHARIDE BIOSYNTHESIS PROTEIN WZXC"/>
    <property type="match status" value="1"/>
</dbReference>
<gene>
    <name evidence="8" type="ORF">SD10_14720</name>
</gene>
<evidence type="ECO:0000256" key="4">
    <source>
        <dbReference type="ARBA" id="ARBA00022692"/>
    </source>
</evidence>
<dbReference type="InterPro" id="IPR050833">
    <property type="entry name" value="Poly_Biosynth_Transport"/>
</dbReference>
<dbReference type="OrthoDB" id="9770347at2"/>
<dbReference type="PANTHER" id="PTHR30250">
    <property type="entry name" value="PST FAMILY PREDICTED COLANIC ACID TRANSPORTER"/>
    <property type="match status" value="1"/>
</dbReference>
<keyword evidence="9" id="KW-1185">Reference proteome</keyword>
<dbReference type="PATRIC" id="fig|1379870.5.peg.3200"/>
<evidence type="ECO:0000256" key="1">
    <source>
        <dbReference type="ARBA" id="ARBA00004651"/>
    </source>
</evidence>
<dbReference type="HOGENOM" id="CLU_026911_2_1_10"/>
<feature type="transmembrane region" description="Helical" evidence="7">
    <location>
        <begin position="323"/>
        <end position="348"/>
    </location>
</feature>